<evidence type="ECO:0000313" key="1">
    <source>
        <dbReference type="EMBL" id="MCG9964605.1"/>
    </source>
</evidence>
<name>A0ABS9QY39_9GAMM</name>
<sequence>MDENIVIIGPIGVGKSMLSRALMTLQLRNAVVTVADISDIKPEHGEITGVFLGDPVQPYKPYVMVDDRFKSRNKSDRKRNRANRWR</sequence>
<dbReference type="EMBL" id="JACSDI010000007">
    <property type="protein sequence ID" value="MCG9964605.1"/>
    <property type="molecule type" value="Genomic_DNA"/>
</dbReference>
<comment type="caution">
    <text evidence="1">The sequence shown here is derived from an EMBL/GenBank/DDBJ whole genome shotgun (WGS) entry which is preliminary data.</text>
</comment>
<accession>A0ABS9QY39</accession>
<proteinExistence type="predicted"/>
<dbReference type="RefSeq" id="WP_240131223.1">
    <property type="nucleotide sequence ID" value="NZ_JACSDI010000007.1"/>
</dbReference>
<keyword evidence="2" id="KW-1185">Reference proteome</keyword>
<reference evidence="1 2" key="1">
    <citation type="submission" date="2020-08" db="EMBL/GenBank/DDBJ databases">
        <title>Whole genome sequence of Shewanella sp strain PS-2.</title>
        <authorList>
            <person name="Das S.K."/>
        </authorList>
    </citation>
    <scope>NUCLEOTIDE SEQUENCE [LARGE SCALE GENOMIC DNA]</scope>
    <source>
        <strain evidence="1 2">PS-2</strain>
    </source>
</reference>
<dbReference type="Proteomes" id="UP000829384">
    <property type="component" value="Unassembled WGS sequence"/>
</dbReference>
<evidence type="ECO:0000313" key="2">
    <source>
        <dbReference type="Proteomes" id="UP000829384"/>
    </source>
</evidence>
<gene>
    <name evidence="1" type="ORF">H9J30_11855</name>
</gene>
<organism evidence="1 2">
    <name type="scientific">Shewanella cutis</name>
    <dbReference type="NCBI Taxonomy" id="2766780"/>
    <lineage>
        <taxon>Bacteria</taxon>
        <taxon>Pseudomonadati</taxon>
        <taxon>Pseudomonadota</taxon>
        <taxon>Gammaproteobacteria</taxon>
        <taxon>Alteromonadales</taxon>
        <taxon>Shewanellaceae</taxon>
        <taxon>Shewanella</taxon>
    </lineage>
</organism>
<protein>
    <submittedName>
        <fullName evidence="1">Uncharacterized protein</fullName>
    </submittedName>
</protein>
<dbReference type="SUPFAM" id="SSF53795">
    <property type="entry name" value="PEP carboxykinase-like"/>
    <property type="match status" value="1"/>
</dbReference>